<dbReference type="Pfam" id="PF13127">
    <property type="entry name" value="DUF3955"/>
    <property type="match status" value="1"/>
</dbReference>
<dbReference type="EMBL" id="BHVZ01000001">
    <property type="protein sequence ID" value="GCB28965.1"/>
    <property type="molecule type" value="Genomic_DNA"/>
</dbReference>
<proteinExistence type="predicted"/>
<sequence length="78" mass="8739">MNTTKNWVMRHLPYIGTAVLLCGIFCLIAKALSPEYLDAQGYLHENFFLLPISFALLLVAVLLFLGAGIHFLKNKSSR</sequence>
<keyword evidence="1" id="KW-0472">Membrane</keyword>
<accession>A0A401LC55</accession>
<dbReference type="Proteomes" id="UP000287361">
    <property type="component" value="Unassembled WGS sequence"/>
</dbReference>
<keyword evidence="1" id="KW-0812">Transmembrane</keyword>
<feature type="transmembrane region" description="Helical" evidence="1">
    <location>
        <begin position="52"/>
        <end position="72"/>
    </location>
</feature>
<evidence type="ECO:0000259" key="2">
    <source>
        <dbReference type="Pfam" id="PF13127"/>
    </source>
</evidence>
<keyword evidence="4" id="KW-1185">Reference proteome</keyword>
<reference evidence="3 4" key="1">
    <citation type="submission" date="2018-10" db="EMBL/GenBank/DDBJ databases">
        <title>Draft Genome Sequence of Anaerotignum sp. KCTC 15736.</title>
        <authorList>
            <person name="Choi S.H."/>
            <person name="Kim J.S."/>
            <person name="Kang S.W."/>
            <person name="Lee J.S."/>
            <person name="Park S.H."/>
        </authorList>
    </citation>
    <scope>NUCLEOTIDE SEQUENCE [LARGE SCALE GENOMIC DNA]</scope>
    <source>
        <strain evidence="3 4">KCTC 15736</strain>
    </source>
</reference>
<evidence type="ECO:0000256" key="1">
    <source>
        <dbReference type="SAM" id="Phobius"/>
    </source>
</evidence>
<dbReference type="InterPro" id="IPR025016">
    <property type="entry name" value="DUF3955"/>
</dbReference>
<evidence type="ECO:0000313" key="3">
    <source>
        <dbReference type="EMBL" id="GCB28965.1"/>
    </source>
</evidence>
<feature type="transmembrane region" description="Helical" evidence="1">
    <location>
        <begin position="12"/>
        <end position="32"/>
    </location>
</feature>
<protein>
    <recommendedName>
        <fullName evidence="2">DUF3955 domain-containing protein</fullName>
    </recommendedName>
</protein>
<evidence type="ECO:0000313" key="4">
    <source>
        <dbReference type="Proteomes" id="UP000287361"/>
    </source>
</evidence>
<organism evidence="3 4">
    <name type="scientific">Anaerotignum faecicola</name>
    <dbReference type="NCBI Taxonomy" id="2358141"/>
    <lineage>
        <taxon>Bacteria</taxon>
        <taxon>Bacillati</taxon>
        <taxon>Bacillota</taxon>
        <taxon>Clostridia</taxon>
        <taxon>Lachnospirales</taxon>
        <taxon>Anaerotignaceae</taxon>
        <taxon>Anaerotignum</taxon>
    </lineage>
</organism>
<keyword evidence="1" id="KW-1133">Transmembrane helix</keyword>
<feature type="domain" description="DUF3955" evidence="2">
    <location>
        <begin position="15"/>
        <end position="67"/>
    </location>
</feature>
<comment type="caution">
    <text evidence="3">The sequence shown here is derived from an EMBL/GenBank/DDBJ whole genome shotgun (WGS) entry which is preliminary data.</text>
</comment>
<name>A0A401LC55_9FIRM</name>
<dbReference type="AlphaFoldDB" id="A0A401LC55"/>
<gene>
    <name evidence="3" type="ORF">KGMB03357_06260</name>
</gene>